<proteinExistence type="predicted"/>
<evidence type="ECO:0000256" key="1">
    <source>
        <dbReference type="SAM" id="MobiDB-lite"/>
    </source>
</evidence>
<reference evidence="3" key="1">
    <citation type="submission" date="2023-01" db="EMBL/GenBank/DDBJ databases">
        <title>Metagenome sequencing of chrysophaentin producing Chrysophaeum taylorii.</title>
        <authorList>
            <person name="Davison J."/>
            <person name="Bewley C."/>
        </authorList>
    </citation>
    <scope>NUCLEOTIDE SEQUENCE</scope>
    <source>
        <strain evidence="3">NIES-1699</strain>
    </source>
</reference>
<keyword evidence="2" id="KW-1133">Transmembrane helix</keyword>
<dbReference type="Pfam" id="PF01344">
    <property type="entry name" value="Kelch_1"/>
    <property type="match status" value="2"/>
</dbReference>
<dbReference type="SUPFAM" id="SSF117281">
    <property type="entry name" value="Kelch motif"/>
    <property type="match status" value="2"/>
</dbReference>
<dbReference type="AlphaFoldDB" id="A0AAD7UBN9"/>
<gene>
    <name evidence="3" type="ORF">CTAYLR_002720</name>
</gene>
<keyword evidence="4" id="KW-1185">Reference proteome</keyword>
<comment type="caution">
    <text evidence="3">The sequence shown here is derived from an EMBL/GenBank/DDBJ whole genome shotgun (WGS) entry which is preliminary data.</text>
</comment>
<accession>A0AAD7UBN9</accession>
<evidence type="ECO:0000313" key="3">
    <source>
        <dbReference type="EMBL" id="KAJ8601986.1"/>
    </source>
</evidence>
<name>A0AAD7UBN9_9STRA</name>
<evidence type="ECO:0008006" key="5">
    <source>
        <dbReference type="Google" id="ProtNLM"/>
    </source>
</evidence>
<dbReference type="InterPro" id="IPR052392">
    <property type="entry name" value="Kelch-BTB_domain-containing"/>
</dbReference>
<evidence type="ECO:0000256" key="2">
    <source>
        <dbReference type="SAM" id="Phobius"/>
    </source>
</evidence>
<protein>
    <recommendedName>
        <fullName evidence="5">Kelch repeat protein</fullName>
    </recommendedName>
</protein>
<dbReference type="PANTHER" id="PTHR46375:SF3">
    <property type="entry name" value="KELCH REPEAT AND BTB DOMAIN-CONTAINING PROTEIN 13"/>
    <property type="match status" value="1"/>
</dbReference>
<feature type="transmembrane region" description="Helical" evidence="2">
    <location>
        <begin position="344"/>
        <end position="367"/>
    </location>
</feature>
<keyword evidence="2" id="KW-0472">Membrane</keyword>
<dbReference type="EMBL" id="JAQMWT010000391">
    <property type="protein sequence ID" value="KAJ8601986.1"/>
    <property type="molecule type" value="Genomic_DNA"/>
</dbReference>
<feature type="compositionally biased region" description="Basic and acidic residues" evidence="1">
    <location>
        <begin position="391"/>
        <end position="407"/>
    </location>
</feature>
<sequence length="420" mass="45531">MLLVGGAAWEERAEMPVALSDMSATAIGAHSILLIGGCVAHQLSCGEWCSYCPTISARALEYNTVDDRWREMTEAPRARYRHAAAYDGNDVFVVGGRDVSDAIIDVVDVYAVTSNSWTTLMEVEISRSDLGAFVYEGWMYAYGGYDQNYTSLSGATVVHLERGTLLEHEAPSLLEPRGDFGMLIHGTMAYAVGGFSHSDWCEPLRSVERIDLSADDPAWELAIPLVTGRGDKSLAAVEDALVAAGGEHNNGCETLSTPVKDVEVMWNFRGDWSVFTAIPEAKYRGAAVGLENTVYNFGGQSAQETTCPDSSAFCYPVTNHTWSLVVERGDDDDDDDSGGLSSGAMAGISIAIVIGVIVLGILLLRYYRRHRAIALSKTFRDNALTFEMSEEKNTLQQGDEHKGDDKLMQPAGTATDLAAH</sequence>
<organism evidence="3 4">
    <name type="scientific">Chrysophaeum taylorii</name>
    <dbReference type="NCBI Taxonomy" id="2483200"/>
    <lineage>
        <taxon>Eukaryota</taxon>
        <taxon>Sar</taxon>
        <taxon>Stramenopiles</taxon>
        <taxon>Ochrophyta</taxon>
        <taxon>Pelagophyceae</taxon>
        <taxon>Pelagomonadales</taxon>
        <taxon>Pelagomonadaceae</taxon>
        <taxon>Chrysophaeum</taxon>
    </lineage>
</organism>
<keyword evidence="2" id="KW-0812">Transmembrane</keyword>
<dbReference type="Gene3D" id="2.120.10.80">
    <property type="entry name" value="Kelch-type beta propeller"/>
    <property type="match status" value="2"/>
</dbReference>
<dbReference type="InterPro" id="IPR006652">
    <property type="entry name" value="Kelch_1"/>
</dbReference>
<feature type="region of interest" description="Disordered" evidence="1">
    <location>
        <begin position="391"/>
        <end position="420"/>
    </location>
</feature>
<evidence type="ECO:0000313" key="4">
    <source>
        <dbReference type="Proteomes" id="UP001230188"/>
    </source>
</evidence>
<dbReference type="PANTHER" id="PTHR46375">
    <property type="entry name" value="KELCH REPEAT AND BTB DOMAIN-CONTAINING PROTEIN 13-RELATED"/>
    <property type="match status" value="1"/>
</dbReference>
<dbReference type="Proteomes" id="UP001230188">
    <property type="component" value="Unassembled WGS sequence"/>
</dbReference>
<dbReference type="InterPro" id="IPR015915">
    <property type="entry name" value="Kelch-typ_b-propeller"/>
</dbReference>